<accession>A0A0W8E9B4</accession>
<keyword evidence="1" id="KW-0812">Transmembrane</keyword>
<feature type="transmembrane region" description="Helical" evidence="1">
    <location>
        <begin position="12"/>
        <end position="34"/>
    </location>
</feature>
<proteinExistence type="predicted"/>
<keyword evidence="1" id="KW-1133">Transmembrane helix</keyword>
<organism evidence="2">
    <name type="scientific">hydrocarbon metagenome</name>
    <dbReference type="NCBI Taxonomy" id="938273"/>
    <lineage>
        <taxon>unclassified sequences</taxon>
        <taxon>metagenomes</taxon>
        <taxon>ecological metagenomes</taxon>
    </lineage>
</organism>
<protein>
    <submittedName>
        <fullName evidence="2">Uncharacterized protein</fullName>
    </submittedName>
</protein>
<gene>
    <name evidence="2" type="ORF">ASZ90_017299</name>
</gene>
<evidence type="ECO:0000313" key="2">
    <source>
        <dbReference type="EMBL" id="KUG05226.1"/>
    </source>
</evidence>
<keyword evidence="1" id="KW-0472">Membrane</keyword>
<dbReference type="AlphaFoldDB" id="A0A0W8E9B4"/>
<name>A0A0W8E9B4_9ZZZZ</name>
<comment type="caution">
    <text evidence="2">The sequence shown here is derived from an EMBL/GenBank/DDBJ whole genome shotgun (WGS) entry which is preliminary data.</text>
</comment>
<evidence type="ECO:0000256" key="1">
    <source>
        <dbReference type="SAM" id="Phobius"/>
    </source>
</evidence>
<sequence length="162" mass="18241">MRKIHTQTGAAMSVELLIVMAIICFLIFGGQDYWLAQIKIQQTEHIKNYYLDRMRLEGCLTEDDAQNMVDALNNNKLVLTKLEAPLENSFSVSEVDMSGCLVGRVVRNANIPEIEDIAQSEVYLRMEVETEGYGFPFIALIGYDNSEKLTIQSSGRALSEKV</sequence>
<dbReference type="EMBL" id="LNQE01001822">
    <property type="protein sequence ID" value="KUG05226.1"/>
    <property type="molecule type" value="Genomic_DNA"/>
</dbReference>
<reference evidence="2" key="1">
    <citation type="journal article" date="2015" name="Proc. Natl. Acad. Sci. U.S.A.">
        <title>Networks of energetic and metabolic interactions define dynamics in microbial communities.</title>
        <authorList>
            <person name="Embree M."/>
            <person name="Liu J.K."/>
            <person name="Al-Bassam M.M."/>
            <person name="Zengler K."/>
        </authorList>
    </citation>
    <scope>NUCLEOTIDE SEQUENCE</scope>
</reference>